<dbReference type="AlphaFoldDB" id="A0A9Q4B5M4"/>
<reference evidence="8" key="1">
    <citation type="submission" date="2020-06" db="EMBL/GenBank/DDBJ databases">
        <title>Insight into the genomes of haloalkaliphilic bacilli from Kenyan soda lakes.</title>
        <authorList>
            <person name="Mwirichia R."/>
            <person name="Villamizar G.C."/>
            <person name="Poehlein A."/>
            <person name="Mugweru J."/>
            <person name="Kipnyargis A."/>
            <person name="Kiplimo D."/>
            <person name="Orwa P."/>
            <person name="Daniel R."/>
        </authorList>
    </citation>
    <scope>NUCLEOTIDE SEQUENCE</scope>
    <source>
        <strain evidence="8">B1096_S55</strain>
    </source>
</reference>
<sequence>MARRPKKSSYDVVVIGAGMGGLSAAAYLAQEGYSVLVLERHYRAGGYAHSFRRGKFTFDSAVRIAAGAKDGGLLEDLLQAAGVDNDVNFLRLDDIYTAYYPDRKIAVSRTKEGLIHSYCQEFPHETKNIKELVNEMEKLYDVTLKLLHSGDPLKVLSNPIMLKYRDKSFHDLTSSFLQDPQAIYSFSALWAYYGTPPTQGSAMFFAYAIMSYFKEDIYYADGSFQTLADAFVKRIKALGGEVCLRNEVERVEVEDKKVKGVHLQTGEYVESPKIICNGDFLKLIQTLVGEEHFPARYKKRISKLKPSISAFEVFLGVDLPLEKEGLSHETFIYKDYSYDTFMDKHQALKDLGPKGLSGLAISTPTLADRSLAPEGQHTAVLTTLVPYDIGSDWKDEKEAYQDQLISMAELAIPNLRNHLVHVESGTPQTMARYTNNSFGAIYGWEQNKQQMTGRPQQETPIKGLYISGQWTDPGGGVVSVILSGYKLWKKIEKESVLV</sequence>
<dbReference type="InterPro" id="IPR002937">
    <property type="entry name" value="Amino_oxidase"/>
</dbReference>
<accession>A0A9Q4B5M4</accession>
<evidence type="ECO:0000256" key="1">
    <source>
        <dbReference type="ARBA" id="ARBA00022630"/>
    </source>
</evidence>
<keyword evidence="3" id="KW-0274">FAD</keyword>
<evidence type="ECO:0000256" key="3">
    <source>
        <dbReference type="ARBA" id="ARBA00022827"/>
    </source>
</evidence>
<feature type="domain" description="Amine oxidase" evidence="7">
    <location>
        <begin position="19"/>
        <end position="485"/>
    </location>
</feature>
<dbReference type="EMBL" id="JABXYM010000002">
    <property type="protein sequence ID" value="MCR6098789.1"/>
    <property type="molecule type" value="Genomic_DNA"/>
</dbReference>
<organism evidence="8 9">
    <name type="scientific">Salipaludibacillus agaradhaerens</name>
    <name type="common">Bacillus agaradhaerens</name>
    <dbReference type="NCBI Taxonomy" id="76935"/>
    <lineage>
        <taxon>Bacteria</taxon>
        <taxon>Bacillati</taxon>
        <taxon>Bacillota</taxon>
        <taxon>Bacilli</taxon>
        <taxon>Bacillales</taxon>
        <taxon>Bacillaceae</taxon>
    </lineage>
</organism>
<keyword evidence="6" id="KW-0472">Membrane</keyword>
<keyword evidence="4" id="KW-0521">NADP</keyword>
<dbReference type="SUPFAM" id="SSF51905">
    <property type="entry name" value="FAD/NAD(P)-binding domain"/>
    <property type="match status" value="1"/>
</dbReference>
<dbReference type="Gene3D" id="3.50.50.60">
    <property type="entry name" value="FAD/NAD(P)-binding domain"/>
    <property type="match status" value="2"/>
</dbReference>
<feature type="transmembrane region" description="Helical" evidence="6">
    <location>
        <begin position="12"/>
        <end position="29"/>
    </location>
</feature>
<evidence type="ECO:0000256" key="6">
    <source>
        <dbReference type="SAM" id="Phobius"/>
    </source>
</evidence>
<evidence type="ECO:0000259" key="7">
    <source>
        <dbReference type="Pfam" id="PF01593"/>
    </source>
</evidence>
<keyword evidence="2" id="KW-0732">Signal</keyword>
<dbReference type="RefSeq" id="WP_257823173.1">
    <property type="nucleotide sequence ID" value="NZ_JABXYM010000002.1"/>
</dbReference>
<protein>
    <submittedName>
        <fullName evidence="8">NAD(P)/FAD-dependent oxidoreductase</fullName>
    </submittedName>
</protein>
<proteinExistence type="predicted"/>
<keyword evidence="6" id="KW-1133">Transmembrane helix</keyword>
<evidence type="ECO:0000256" key="4">
    <source>
        <dbReference type="ARBA" id="ARBA00022857"/>
    </source>
</evidence>
<keyword evidence="6" id="KW-0812">Transmembrane</keyword>
<dbReference type="Proteomes" id="UP001057753">
    <property type="component" value="Unassembled WGS sequence"/>
</dbReference>
<comment type="caution">
    <text evidence="8">The sequence shown here is derived from an EMBL/GenBank/DDBJ whole genome shotgun (WGS) entry which is preliminary data.</text>
</comment>
<gene>
    <name evidence="8" type="ORF">HXA33_19955</name>
</gene>
<keyword evidence="1" id="KW-0285">Flavoprotein</keyword>
<dbReference type="Pfam" id="PF01593">
    <property type="entry name" value="Amino_oxidase"/>
    <property type="match status" value="1"/>
</dbReference>
<dbReference type="InterPro" id="IPR052206">
    <property type="entry name" value="Retinol_saturase"/>
</dbReference>
<evidence type="ECO:0000313" key="8">
    <source>
        <dbReference type="EMBL" id="MCR6098789.1"/>
    </source>
</evidence>
<evidence type="ECO:0000256" key="5">
    <source>
        <dbReference type="ARBA" id="ARBA00023027"/>
    </source>
</evidence>
<evidence type="ECO:0000313" key="9">
    <source>
        <dbReference type="Proteomes" id="UP001057753"/>
    </source>
</evidence>
<keyword evidence="9" id="KW-1185">Reference proteome</keyword>
<dbReference type="InterPro" id="IPR036188">
    <property type="entry name" value="FAD/NAD-bd_sf"/>
</dbReference>
<dbReference type="PANTHER" id="PTHR46091:SF3">
    <property type="entry name" value="AMINE OXIDASE DOMAIN-CONTAINING PROTEIN"/>
    <property type="match status" value="1"/>
</dbReference>
<keyword evidence="5" id="KW-0520">NAD</keyword>
<evidence type="ECO:0000256" key="2">
    <source>
        <dbReference type="ARBA" id="ARBA00022729"/>
    </source>
</evidence>
<dbReference type="GO" id="GO:0016491">
    <property type="term" value="F:oxidoreductase activity"/>
    <property type="evidence" value="ECO:0007669"/>
    <property type="project" value="InterPro"/>
</dbReference>
<dbReference type="PANTHER" id="PTHR46091">
    <property type="entry name" value="BLR7054 PROTEIN"/>
    <property type="match status" value="1"/>
</dbReference>
<name>A0A9Q4B5M4_SALAG</name>